<dbReference type="AlphaFoldDB" id="A0A6G0TBJ4"/>
<gene>
    <name evidence="1" type="ORF">AGLY_012203</name>
</gene>
<evidence type="ECO:0000313" key="1">
    <source>
        <dbReference type="EMBL" id="KAE9528628.1"/>
    </source>
</evidence>
<evidence type="ECO:0000313" key="2">
    <source>
        <dbReference type="Proteomes" id="UP000475862"/>
    </source>
</evidence>
<protein>
    <submittedName>
        <fullName evidence="1">Uncharacterized protein</fullName>
    </submittedName>
</protein>
<proteinExistence type="predicted"/>
<sequence>NIVKCSAIPITLAYLRYLARLPFVVKVVQNTNSFTVTLFLTLDWGGTVIMNKFSYWRQNLIKKVCPSSNIKTTRWNTVISITMFCFGGRPQIISSGDNQELTVLCYNFVFKGNRSYYITLLIYLNKRILKLLKTKIKDRNHFDISLISNWNINHNQQLNNPYKTCVALISFSIFFKQKYKSSLCIFPVFIGHYYTRVYKCFKDFPFFITSFFEKNIYTFHIILYANKKIRLNDELKRINSLLMQINIGTRLLNNWSGAGMEHGFSEVLMHLIWSSTVSCSSVVGNLTGRVAVFECLYLTEFSPRITEACVSNGEFISVFDQHSNLQKKKKKRNNYSFNMDSPVPLSLLFEESNDLLSALFIKFGEGRFAL</sequence>
<feature type="non-terminal residue" evidence="1">
    <location>
        <position position="1"/>
    </location>
</feature>
<organism evidence="1 2">
    <name type="scientific">Aphis glycines</name>
    <name type="common">Soybean aphid</name>
    <dbReference type="NCBI Taxonomy" id="307491"/>
    <lineage>
        <taxon>Eukaryota</taxon>
        <taxon>Metazoa</taxon>
        <taxon>Ecdysozoa</taxon>
        <taxon>Arthropoda</taxon>
        <taxon>Hexapoda</taxon>
        <taxon>Insecta</taxon>
        <taxon>Pterygota</taxon>
        <taxon>Neoptera</taxon>
        <taxon>Paraneoptera</taxon>
        <taxon>Hemiptera</taxon>
        <taxon>Sternorrhyncha</taxon>
        <taxon>Aphidomorpha</taxon>
        <taxon>Aphidoidea</taxon>
        <taxon>Aphididae</taxon>
        <taxon>Aphidini</taxon>
        <taxon>Aphis</taxon>
        <taxon>Aphis</taxon>
    </lineage>
</organism>
<reference evidence="1 2" key="1">
    <citation type="submission" date="2019-08" db="EMBL/GenBank/DDBJ databases">
        <title>The genome of the soybean aphid Biotype 1, its phylome, world population structure and adaptation to the North American continent.</title>
        <authorList>
            <person name="Giordano R."/>
            <person name="Donthu R.K."/>
            <person name="Hernandez A.G."/>
            <person name="Wright C.L."/>
            <person name="Zimin A.V."/>
        </authorList>
    </citation>
    <scope>NUCLEOTIDE SEQUENCE [LARGE SCALE GENOMIC DNA]</scope>
    <source>
        <tissue evidence="1">Whole aphids</tissue>
    </source>
</reference>
<dbReference type="Proteomes" id="UP000475862">
    <property type="component" value="Unassembled WGS sequence"/>
</dbReference>
<name>A0A6G0TBJ4_APHGL</name>
<dbReference type="EMBL" id="VYZN01000048">
    <property type="protein sequence ID" value="KAE9528628.1"/>
    <property type="molecule type" value="Genomic_DNA"/>
</dbReference>
<accession>A0A6G0TBJ4</accession>
<keyword evidence="2" id="KW-1185">Reference proteome</keyword>
<comment type="caution">
    <text evidence="1">The sequence shown here is derived from an EMBL/GenBank/DDBJ whole genome shotgun (WGS) entry which is preliminary data.</text>
</comment>